<evidence type="ECO:0000313" key="2">
    <source>
        <dbReference type="Proteomes" id="UP000199315"/>
    </source>
</evidence>
<proteinExistence type="predicted"/>
<keyword evidence="2" id="KW-1185">Reference proteome</keyword>
<accession>A0A1D3TWX8</accession>
<gene>
    <name evidence="1" type="ORF">SAMN05421730_102626</name>
</gene>
<evidence type="ECO:0008006" key="3">
    <source>
        <dbReference type="Google" id="ProtNLM"/>
    </source>
</evidence>
<evidence type="ECO:0000313" key="1">
    <source>
        <dbReference type="EMBL" id="SCP98794.1"/>
    </source>
</evidence>
<dbReference type="AlphaFoldDB" id="A0A1D3TWX8"/>
<dbReference type="Proteomes" id="UP000199315">
    <property type="component" value="Unassembled WGS sequence"/>
</dbReference>
<dbReference type="RefSeq" id="WP_139133565.1">
    <property type="nucleotide sequence ID" value="NZ_FMKA01000026.1"/>
</dbReference>
<organism evidence="1 2">
    <name type="scientific">Anaerobium acetethylicum</name>
    <dbReference type="NCBI Taxonomy" id="1619234"/>
    <lineage>
        <taxon>Bacteria</taxon>
        <taxon>Bacillati</taxon>
        <taxon>Bacillota</taxon>
        <taxon>Clostridia</taxon>
        <taxon>Lachnospirales</taxon>
        <taxon>Lachnospiraceae</taxon>
        <taxon>Anaerobium</taxon>
    </lineage>
</organism>
<dbReference type="EMBL" id="FMKA01000026">
    <property type="protein sequence ID" value="SCP98794.1"/>
    <property type="molecule type" value="Genomic_DNA"/>
</dbReference>
<reference evidence="1 2" key="1">
    <citation type="submission" date="2016-09" db="EMBL/GenBank/DDBJ databases">
        <authorList>
            <person name="Capua I."/>
            <person name="De Benedictis P."/>
            <person name="Joannis T."/>
            <person name="Lombin L.H."/>
            <person name="Cattoli G."/>
        </authorList>
    </citation>
    <scope>NUCLEOTIDE SEQUENCE [LARGE SCALE GENOMIC DNA]</scope>
    <source>
        <strain evidence="1 2">GluBS11</strain>
    </source>
</reference>
<name>A0A1D3TWX8_9FIRM</name>
<sequence length="56" mass="6499">MQKWEYKILDFEKVFYAANADGEIVKLLNGLGQEGWELVGHATFNVHMFVLKRAIE</sequence>
<dbReference type="OrthoDB" id="5432776at2"/>
<protein>
    <recommendedName>
        <fullName evidence="3">DUF4177 domain-containing protein</fullName>
    </recommendedName>
</protein>